<keyword evidence="8" id="KW-1185">Reference proteome</keyword>
<dbReference type="RefSeq" id="WP_132768102.1">
    <property type="nucleotide sequence ID" value="NZ_SMAB01000006.1"/>
</dbReference>
<proteinExistence type="inferred from homology"/>
<feature type="binding site" evidence="5">
    <location>
        <position position="39"/>
    </location>
    <ligand>
        <name>molybdate</name>
        <dbReference type="ChEBI" id="CHEBI:36264"/>
    </ligand>
</feature>
<dbReference type="OrthoDB" id="9785015at2"/>
<dbReference type="InterPro" id="IPR050682">
    <property type="entry name" value="ModA/WtpA"/>
</dbReference>
<keyword evidence="3 5" id="KW-0479">Metal-binding</keyword>
<evidence type="ECO:0000256" key="1">
    <source>
        <dbReference type="ARBA" id="ARBA00009175"/>
    </source>
</evidence>
<protein>
    <submittedName>
        <fullName evidence="7">Molybdate transport system substrate-binding protein</fullName>
    </submittedName>
</protein>
<evidence type="ECO:0000256" key="3">
    <source>
        <dbReference type="ARBA" id="ARBA00022723"/>
    </source>
</evidence>
<evidence type="ECO:0000256" key="6">
    <source>
        <dbReference type="SAM" id="SignalP"/>
    </source>
</evidence>
<dbReference type="InterPro" id="IPR005950">
    <property type="entry name" value="ModA"/>
</dbReference>
<name>A0A4R3KIV9_9BACI</name>
<dbReference type="FunFam" id="3.40.190.10:FF:000035">
    <property type="entry name" value="Molybdate ABC transporter substrate-binding protein"/>
    <property type="match status" value="1"/>
</dbReference>
<keyword evidence="2 5" id="KW-0500">Molybdenum</keyword>
<dbReference type="EMBL" id="SMAB01000006">
    <property type="protein sequence ID" value="TCS83152.1"/>
    <property type="molecule type" value="Genomic_DNA"/>
</dbReference>
<accession>A0A4R3KIV9</accession>
<dbReference type="NCBIfam" id="TIGR01256">
    <property type="entry name" value="modA"/>
    <property type="match status" value="1"/>
</dbReference>
<dbReference type="GO" id="GO:0030973">
    <property type="term" value="F:molybdate ion binding"/>
    <property type="evidence" value="ECO:0007669"/>
    <property type="project" value="TreeGrafter"/>
</dbReference>
<dbReference type="PANTHER" id="PTHR30632:SF0">
    <property type="entry name" value="SULFATE-BINDING PROTEIN"/>
    <property type="match status" value="1"/>
</dbReference>
<comment type="similarity">
    <text evidence="1">Belongs to the bacterial solute-binding protein ModA family.</text>
</comment>
<dbReference type="PIRSF" id="PIRSF004846">
    <property type="entry name" value="ModA"/>
    <property type="match status" value="1"/>
</dbReference>
<reference evidence="7 8" key="1">
    <citation type="submission" date="2019-03" db="EMBL/GenBank/DDBJ databases">
        <title>Genomic Encyclopedia of Type Strains, Phase IV (KMG-IV): sequencing the most valuable type-strain genomes for metagenomic binning, comparative biology and taxonomic classification.</title>
        <authorList>
            <person name="Goeker M."/>
        </authorList>
    </citation>
    <scope>NUCLEOTIDE SEQUENCE [LARGE SCALE GENOMIC DNA]</scope>
    <source>
        <strain evidence="7 8">DSM 23802</strain>
    </source>
</reference>
<dbReference type="AlphaFoldDB" id="A0A4R3KIV9"/>
<dbReference type="SUPFAM" id="SSF53850">
    <property type="entry name" value="Periplasmic binding protein-like II"/>
    <property type="match status" value="1"/>
</dbReference>
<dbReference type="GO" id="GO:1901359">
    <property type="term" value="F:tungstate binding"/>
    <property type="evidence" value="ECO:0007669"/>
    <property type="project" value="UniProtKB-ARBA"/>
</dbReference>
<dbReference type="PANTHER" id="PTHR30632">
    <property type="entry name" value="MOLYBDATE-BINDING PERIPLASMIC PROTEIN"/>
    <property type="match status" value="1"/>
</dbReference>
<gene>
    <name evidence="7" type="ORF">EDD72_10679</name>
</gene>
<organism evidence="7 8">
    <name type="scientific">Tepidibacillus fermentans</name>
    <dbReference type="NCBI Taxonomy" id="1281767"/>
    <lineage>
        <taxon>Bacteria</taxon>
        <taxon>Bacillati</taxon>
        <taxon>Bacillota</taxon>
        <taxon>Bacilli</taxon>
        <taxon>Bacillales</taxon>
        <taxon>Bacillaceae</taxon>
        <taxon>Tepidibacillus</taxon>
    </lineage>
</organism>
<comment type="caution">
    <text evidence="7">The sequence shown here is derived from an EMBL/GenBank/DDBJ whole genome shotgun (WGS) entry which is preliminary data.</text>
</comment>
<evidence type="ECO:0000313" key="7">
    <source>
        <dbReference type="EMBL" id="TCS83152.1"/>
    </source>
</evidence>
<feature type="binding site" evidence="5">
    <location>
        <position position="149"/>
    </location>
    <ligand>
        <name>molybdate</name>
        <dbReference type="ChEBI" id="CHEBI:36264"/>
    </ligand>
</feature>
<feature type="chain" id="PRO_5020728269" evidence="6">
    <location>
        <begin position="24"/>
        <end position="260"/>
    </location>
</feature>
<dbReference type="GO" id="GO:0046872">
    <property type="term" value="F:metal ion binding"/>
    <property type="evidence" value="ECO:0007669"/>
    <property type="project" value="UniProtKB-KW"/>
</dbReference>
<feature type="binding site" evidence="5">
    <location>
        <position position="176"/>
    </location>
    <ligand>
        <name>molybdate</name>
        <dbReference type="ChEBI" id="CHEBI:36264"/>
    </ligand>
</feature>
<evidence type="ECO:0000256" key="5">
    <source>
        <dbReference type="PIRSR" id="PIRSR004846-1"/>
    </source>
</evidence>
<dbReference type="Proteomes" id="UP000295788">
    <property type="component" value="Unassembled WGS sequence"/>
</dbReference>
<feature type="binding site" evidence="5">
    <location>
        <position position="194"/>
    </location>
    <ligand>
        <name>molybdate</name>
        <dbReference type="ChEBI" id="CHEBI:36264"/>
    </ligand>
</feature>
<dbReference type="CDD" id="cd13537">
    <property type="entry name" value="PBP2_YvgL_like"/>
    <property type="match status" value="1"/>
</dbReference>
<feature type="binding site" evidence="5">
    <location>
        <position position="67"/>
    </location>
    <ligand>
        <name>molybdate</name>
        <dbReference type="ChEBI" id="CHEBI:36264"/>
    </ligand>
</feature>
<evidence type="ECO:0000256" key="4">
    <source>
        <dbReference type="ARBA" id="ARBA00022729"/>
    </source>
</evidence>
<evidence type="ECO:0000313" key="8">
    <source>
        <dbReference type="Proteomes" id="UP000295788"/>
    </source>
</evidence>
<keyword evidence="4 6" id="KW-0732">Signal</keyword>
<dbReference type="GO" id="GO:0015689">
    <property type="term" value="P:molybdate ion transport"/>
    <property type="evidence" value="ECO:0007669"/>
    <property type="project" value="InterPro"/>
</dbReference>
<dbReference type="InterPro" id="IPR041879">
    <property type="entry name" value="YvgL-like_PBP2"/>
</dbReference>
<sequence>MKKTNFLLLILGILLINTACTHSQPTTNKSTLTVSIAASLTDVMNELKTIFEKEHQNISIHFNVGGSGTLAGQIEQGAPVDMFISASEEKMDRLEKKGLLLERSRKNLLSNQLVLIMDPDLKLANTSLKSLTSPLIQHIVIGDPDNVPAGKYAKQVLEHLNLLEKVQPKLVYTKDVRQVLSYVETGNAEAGIVYLSDTMKDGKRLTVTEIDPTWHDPIVYPIAIIKESKFKKEAQSFIDFLSSQQGQMIIKKYGFIPFQS</sequence>
<dbReference type="Pfam" id="PF13531">
    <property type="entry name" value="SBP_bac_11"/>
    <property type="match status" value="1"/>
</dbReference>
<dbReference type="Gene3D" id="3.40.190.10">
    <property type="entry name" value="Periplasmic binding protein-like II"/>
    <property type="match status" value="2"/>
</dbReference>
<evidence type="ECO:0000256" key="2">
    <source>
        <dbReference type="ARBA" id="ARBA00022505"/>
    </source>
</evidence>
<feature type="signal peptide" evidence="6">
    <location>
        <begin position="1"/>
        <end position="23"/>
    </location>
</feature>